<sequence>MVSRPIYKVDLATEPDFDELPLVECRAFSEDVSSQMCFNLTQELYEYRKNDLRRLAADPRWQVLKVTSPEGRICGFSVWHFVPDPEEEAIEKKKKDEEKERKKGTPEEEPECPPGSNPEAFKAFFDGVIYRQRAMVAGQKRAGTLQLTPLRRYWLWSRSLYLHNVQVLT</sequence>
<evidence type="ECO:0000313" key="3">
    <source>
        <dbReference type="Proteomes" id="UP000242877"/>
    </source>
</evidence>
<proteinExistence type="predicted"/>
<dbReference type="AlphaFoldDB" id="A0A167XZG5"/>
<accession>A0A167XZG5</accession>
<protein>
    <submittedName>
        <fullName evidence="2">Acyl-CoA N-acyltransferase</fullName>
    </submittedName>
</protein>
<name>A0A167XZG5_9EURO</name>
<dbReference type="Proteomes" id="UP000242877">
    <property type="component" value="Unassembled WGS sequence"/>
</dbReference>
<keyword evidence="3" id="KW-1185">Reference proteome</keyword>
<dbReference type="Gene3D" id="3.40.630.30">
    <property type="match status" value="1"/>
</dbReference>
<evidence type="ECO:0000313" key="2">
    <source>
        <dbReference type="EMBL" id="KZZ90668.1"/>
    </source>
</evidence>
<gene>
    <name evidence="2" type="ORF">AAP_03763</name>
</gene>
<keyword evidence="2" id="KW-0012">Acyltransferase</keyword>
<feature type="compositionally biased region" description="Basic and acidic residues" evidence="1">
    <location>
        <begin position="90"/>
        <end position="106"/>
    </location>
</feature>
<evidence type="ECO:0000256" key="1">
    <source>
        <dbReference type="SAM" id="MobiDB-lite"/>
    </source>
</evidence>
<organism evidence="2 3">
    <name type="scientific">Ascosphaera apis ARSEF 7405</name>
    <dbReference type="NCBI Taxonomy" id="392613"/>
    <lineage>
        <taxon>Eukaryota</taxon>
        <taxon>Fungi</taxon>
        <taxon>Dikarya</taxon>
        <taxon>Ascomycota</taxon>
        <taxon>Pezizomycotina</taxon>
        <taxon>Eurotiomycetes</taxon>
        <taxon>Eurotiomycetidae</taxon>
        <taxon>Onygenales</taxon>
        <taxon>Ascosphaeraceae</taxon>
        <taxon>Ascosphaera</taxon>
    </lineage>
</organism>
<keyword evidence="2" id="KW-0808">Transferase</keyword>
<dbReference type="EMBL" id="AZGZ01000016">
    <property type="protein sequence ID" value="KZZ90668.1"/>
    <property type="molecule type" value="Genomic_DNA"/>
</dbReference>
<comment type="caution">
    <text evidence="2">The sequence shown here is derived from an EMBL/GenBank/DDBJ whole genome shotgun (WGS) entry which is preliminary data.</text>
</comment>
<reference evidence="2 3" key="1">
    <citation type="journal article" date="2016" name="Genome Biol. Evol.">
        <title>Divergent and convergent evolution of fungal pathogenicity.</title>
        <authorList>
            <person name="Shang Y."/>
            <person name="Xiao G."/>
            <person name="Zheng P."/>
            <person name="Cen K."/>
            <person name="Zhan S."/>
            <person name="Wang C."/>
        </authorList>
    </citation>
    <scope>NUCLEOTIDE SEQUENCE [LARGE SCALE GENOMIC DNA]</scope>
    <source>
        <strain evidence="2 3">ARSEF 7405</strain>
    </source>
</reference>
<dbReference type="GO" id="GO:0016746">
    <property type="term" value="F:acyltransferase activity"/>
    <property type="evidence" value="ECO:0007669"/>
    <property type="project" value="UniProtKB-KW"/>
</dbReference>
<dbReference type="VEuPathDB" id="FungiDB:AAP_03763"/>
<feature type="region of interest" description="Disordered" evidence="1">
    <location>
        <begin position="88"/>
        <end position="118"/>
    </location>
</feature>